<dbReference type="GO" id="GO:0005829">
    <property type="term" value="C:cytosol"/>
    <property type="evidence" value="ECO:0007669"/>
    <property type="project" value="TreeGrafter"/>
</dbReference>
<dbReference type="InterPro" id="IPR051614">
    <property type="entry name" value="UPF0045_domain"/>
</dbReference>
<evidence type="ECO:0000313" key="6">
    <source>
        <dbReference type="Proteomes" id="UP000075418"/>
    </source>
</evidence>
<proteinExistence type="inferred from homology"/>
<accession>A0A2T4RCL4</accession>
<dbReference type="Proteomes" id="UP000075418">
    <property type="component" value="Unassembled WGS sequence"/>
</dbReference>
<reference evidence="3 7" key="2">
    <citation type="submission" date="2019-07" db="EMBL/GenBank/DDBJ databases">
        <title>Whole genome shotgun sequence of Staphylococcus kloosii NBRC 109624.</title>
        <authorList>
            <person name="Hosoyama A."/>
            <person name="Uohara A."/>
            <person name="Ohji S."/>
            <person name="Ichikawa N."/>
        </authorList>
    </citation>
    <scope>NUCLEOTIDE SEQUENCE [LARGE SCALE GENOMIC DNA]</scope>
    <source>
        <strain evidence="3 7">NBRC 109624</strain>
    </source>
</reference>
<dbReference type="OrthoDB" id="5886358at2"/>
<evidence type="ECO:0000313" key="7">
    <source>
        <dbReference type="Proteomes" id="UP000321040"/>
    </source>
</evidence>
<name>A0A151A5B6_9STAP</name>
<comment type="caution">
    <text evidence="5">The sequence shown here is derived from an EMBL/GenBank/DDBJ whole genome shotgun (WGS) entry which is preliminary data.</text>
</comment>
<evidence type="ECO:0000313" key="5">
    <source>
        <dbReference type="EMBL" id="KYH14631.1"/>
    </source>
</evidence>
<accession>A0A151A5B6</accession>
<sequence>MDDTLMSIQIIPKTPNNEDVIPYVDEAIKIIQDSGLPYRVGPLETTIQGDMNECLILIQKLNDRMVELEVPSTISQVKFYHVPEGITIETLTGKYDEF</sequence>
<comment type="similarity">
    <text evidence="1">Belongs to the UPF0045 family.</text>
</comment>
<dbReference type="Proteomes" id="UP000706163">
    <property type="component" value="Unassembled WGS sequence"/>
</dbReference>
<evidence type="ECO:0000256" key="1">
    <source>
        <dbReference type="ARBA" id="ARBA00010272"/>
    </source>
</evidence>
<dbReference type="EMBL" id="BKAQ01000001">
    <property type="protein sequence ID" value="GEP80941.1"/>
    <property type="molecule type" value="Genomic_DNA"/>
</dbReference>
<reference evidence="4" key="3">
    <citation type="journal article" date="2021" name="PeerJ">
        <title>Extensive microbial diversity within the chicken gut microbiome revealed by metagenomics and culture.</title>
        <authorList>
            <person name="Gilroy R."/>
            <person name="Ravi A."/>
            <person name="Getino M."/>
            <person name="Pursley I."/>
            <person name="Horton D.L."/>
            <person name="Alikhan N.F."/>
            <person name="Baker D."/>
            <person name="Gharbi K."/>
            <person name="Hall N."/>
            <person name="Watson M."/>
            <person name="Adriaenssens E.M."/>
            <person name="Foster-Nyarko E."/>
            <person name="Jarju S."/>
            <person name="Secka A."/>
            <person name="Antonio M."/>
            <person name="Oren A."/>
            <person name="Chaudhuri R.R."/>
            <person name="La Ragione R."/>
            <person name="Hildebrand F."/>
            <person name="Pallen M.J."/>
        </authorList>
    </citation>
    <scope>NUCLEOTIDE SEQUENCE</scope>
    <source>
        <strain evidence="4">CHK149-3286</strain>
    </source>
</reference>
<dbReference type="Proteomes" id="UP000321040">
    <property type="component" value="Unassembled WGS sequence"/>
</dbReference>
<dbReference type="GeneID" id="69905544"/>
<gene>
    <name evidence="5" type="ORF">A0131_07570</name>
    <name evidence="4" type="ORF">K8V85_02065</name>
    <name evidence="3" type="ORF">SKL01_01190</name>
</gene>
<evidence type="ECO:0000259" key="2">
    <source>
        <dbReference type="Pfam" id="PF01910"/>
    </source>
</evidence>
<keyword evidence="7" id="KW-1185">Reference proteome</keyword>
<dbReference type="SUPFAM" id="SSF89957">
    <property type="entry name" value="MTH1187/YkoF-like"/>
    <property type="match status" value="1"/>
</dbReference>
<dbReference type="EMBL" id="DYVT01000022">
    <property type="protein sequence ID" value="HJF67075.1"/>
    <property type="molecule type" value="Genomic_DNA"/>
</dbReference>
<feature type="domain" description="Thiamine-binding protein" evidence="2">
    <location>
        <begin position="6"/>
        <end position="85"/>
    </location>
</feature>
<dbReference type="KEGG" id="skl:C7J89_09325"/>
<dbReference type="PANTHER" id="PTHR33777">
    <property type="entry name" value="UPF0045 PROTEIN ECM15"/>
    <property type="match status" value="1"/>
</dbReference>
<dbReference type="RefSeq" id="WP_061854800.1">
    <property type="nucleotide sequence ID" value="NZ_BKAQ01000001.1"/>
</dbReference>
<organism evidence="5 6">
    <name type="scientific">Staphylococcus kloosii</name>
    <dbReference type="NCBI Taxonomy" id="29384"/>
    <lineage>
        <taxon>Bacteria</taxon>
        <taxon>Bacillati</taxon>
        <taxon>Bacillota</taxon>
        <taxon>Bacilli</taxon>
        <taxon>Bacillales</taxon>
        <taxon>Staphylococcaceae</taxon>
        <taxon>Staphylococcus</taxon>
    </lineage>
</organism>
<reference evidence="4" key="4">
    <citation type="submission" date="2021-09" db="EMBL/GenBank/DDBJ databases">
        <authorList>
            <person name="Gilroy R."/>
        </authorList>
    </citation>
    <scope>NUCLEOTIDE SEQUENCE</scope>
    <source>
        <strain evidence="4">CHK149-3286</strain>
    </source>
</reference>
<dbReference type="AlphaFoldDB" id="A0A151A5B6"/>
<dbReference type="PANTHER" id="PTHR33777:SF1">
    <property type="entry name" value="UPF0045 PROTEIN ECM15"/>
    <property type="match status" value="1"/>
</dbReference>
<dbReference type="InterPro" id="IPR002767">
    <property type="entry name" value="Thiamine_BP"/>
</dbReference>
<evidence type="ECO:0000313" key="3">
    <source>
        <dbReference type="EMBL" id="GEP80941.1"/>
    </source>
</evidence>
<dbReference type="Pfam" id="PF01910">
    <property type="entry name" value="Thiamine_BP"/>
    <property type="match status" value="1"/>
</dbReference>
<dbReference type="EMBL" id="LUGM01000002">
    <property type="protein sequence ID" value="KYH14631.1"/>
    <property type="molecule type" value="Genomic_DNA"/>
</dbReference>
<dbReference type="Gene3D" id="3.30.70.930">
    <property type="match status" value="1"/>
</dbReference>
<dbReference type="InterPro" id="IPR029756">
    <property type="entry name" value="MTH1187/YkoF-like"/>
</dbReference>
<evidence type="ECO:0000313" key="4">
    <source>
        <dbReference type="EMBL" id="HJF67075.1"/>
    </source>
</evidence>
<protein>
    <submittedName>
        <fullName evidence="4">MTH1187 family thiamine-binding protein</fullName>
    </submittedName>
</protein>
<reference evidence="5 6" key="1">
    <citation type="submission" date="2016-02" db="EMBL/GenBank/DDBJ databases">
        <title>Draft genome sequence of hydrocarbon degrading Staphylococcus saprophyticus Strain CNV2, isolated from crude-oil contaminated soil from Noonmati Oil Refinery, Guwahati, Assam, India.</title>
        <authorList>
            <person name="Mukherjee A."/>
            <person name="Chettri B."/>
            <person name="Langpoklakpam J."/>
            <person name="Singh A.K."/>
            <person name="Chattopadhyay D.J."/>
        </authorList>
    </citation>
    <scope>NUCLEOTIDE SEQUENCE [LARGE SCALE GENOMIC DNA]</scope>
    <source>
        <strain evidence="5 6">CNV2</strain>
    </source>
</reference>